<proteinExistence type="predicted"/>
<evidence type="ECO:0000313" key="2">
    <source>
        <dbReference type="Proteomes" id="UP000015096"/>
    </source>
</evidence>
<dbReference type="KEGG" id="vg:26646082"/>
<keyword evidence="2" id="KW-1185">Reference proteome</keyword>
<accession>S5MAB4</accession>
<reference evidence="1 2" key="1">
    <citation type="journal article" date="2013" name="Genome Announc.">
        <title>Complete Genome Sequences of Five Paenibacillus larvae Bacteriophages.</title>
        <authorList>
            <person name="Sheflo M.A."/>
            <person name="Gardner A.V."/>
            <person name="Merrill B.D."/>
            <person name="Fisher J.N."/>
            <person name="Lunt B.L."/>
            <person name="Breakwell D.P."/>
            <person name="Grose J.H."/>
            <person name="Burnett S.H."/>
        </authorList>
    </citation>
    <scope>NUCLEOTIDE SEQUENCE [LARGE SCALE GENOMIC DNA]</scope>
</reference>
<dbReference type="EMBL" id="KC595517">
    <property type="protein sequence ID" value="AGR47523.1"/>
    <property type="molecule type" value="Genomic_DNA"/>
</dbReference>
<sequence length="36" mass="4400">MPWELSEYPPKWKAAVYAFVKIRLEEEKKAMKNMEK</sequence>
<organism evidence="1 2">
    <name type="scientific">Brevibacillus phage Abouo</name>
    <dbReference type="NCBI Taxonomy" id="1296661"/>
    <lineage>
        <taxon>Viruses</taxon>
        <taxon>Duplodnaviria</taxon>
        <taxon>Heunggongvirae</taxon>
        <taxon>Uroviricota</taxon>
        <taxon>Caudoviricetes</taxon>
        <taxon>Abouovirus</taxon>
        <taxon>Abouovirus abouo</taxon>
    </lineage>
</organism>
<dbReference type="GeneID" id="26646082"/>
<dbReference type="Proteomes" id="UP000015096">
    <property type="component" value="Segment"/>
</dbReference>
<name>S5MAB4_9CAUD</name>
<evidence type="ECO:0000313" key="1">
    <source>
        <dbReference type="EMBL" id="AGR47523.1"/>
    </source>
</evidence>
<dbReference type="RefSeq" id="YP_009220075.1">
    <property type="nucleotide sequence ID" value="NC_029029.1"/>
</dbReference>
<gene>
    <name evidence="1" type="ORF">ABOUO_18</name>
</gene>
<protein>
    <submittedName>
        <fullName evidence="1">Uncharacterized protein</fullName>
    </submittedName>
</protein>